<sequence length="127" mass="13907">MGGASGHTTDLTQVRSTPPTYKRTPHRKDGMVDHKSKAERVYKASTKFSPNILALEGGPMSSECPFGDSGTERRTEPDHPRPTEEATTAVPTPNRFWRMMTDLGFPLLASNLTPLMVTAEAFLSLTS</sequence>
<dbReference type="AlphaFoldDB" id="A0A426WXP5"/>
<dbReference type="Proteomes" id="UP000287651">
    <property type="component" value="Unassembled WGS sequence"/>
</dbReference>
<comment type="caution">
    <text evidence="2">The sequence shown here is derived from an EMBL/GenBank/DDBJ whole genome shotgun (WGS) entry which is preliminary data.</text>
</comment>
<feature type="compositionally biased region" description="Basic and acidic residues" evidence="1">
    <location>
        <begin position="27"/>
        <end position="37"/>
    </location>
</feature>
<feature type="compositionally biased region" description="Polar residues" evidence="1">
    <location>
        <begin position="1"/>
        <end position="19"/>
    </location>
</feature>
<proteinExistence type="predicted"/>
<name>A0A426WXP5_ENSVE</name>
<accession>A0A426WXP5</accession>
<protein>
    <submittedName>
        <fullName evidence="2">Uncharacterized protein</fullName>
    </submittedName>
</protein>
<reference evidence="2 3" key="1">
    <citation type="journal article" date="2014" name="Agronomy (Basel)">
        <title>A Draft Genome Sequence for Ensete ventricosum, the Drought-Tolerant Tree Against Hunger.</title>
        <authorList>
            <person name="Harrison J."/>
            <person name="Moore K.A."/>
            <person name="Paszkiewicz K."/>
            <person name="Jones T."/>
            <person name="Grant M."/>
            <person name="Ambacheew D."/>
            <person name="Muzemil S."/>
            <person name="Studholme D.J."/>
        </authorList>
    </citation>
    <scope>NUCLEOTIDE SEQUENCE [LARGE SCALE GENOMIC DNA]</scope>
</reference>
<feature type="compositionally biased region" description="Basic and acidic residues" evidence="1">
    <location>
        <begin position="70"/>
        <end position="84"/>
    </location>
</feature>
<evidence type="ECO:0000313" key="2">
    <source>
        <dbReference type="EMBL" id="RRT32021.1"/>
    </source>
</evidence>
<feature type="region of interest" description="Disordered" evidence="1">
    <location>
        <begin position="52"/>
        <end position="91"/>
    </location>
</feature>
<evidence type="ECO:0000256" key="1">
    <source>
        <dbReference type="SAM" id="MobiDB-lite"/>
    </source>
</evidence>
<evidence type="ECO:0000313" key="3">
    <source>
        <dbReference type="Proteomes" id="UP000287651"/>
    </source>
</evidence>
<organism evidence="2 3">
    <name type="scientific">Ensete ventricosum</name>
    <name type="common">Abyssinian banana</name>
    <name type="synonym">Musa ensete</name>
    <dbReference type="NCBI Taxonomy" id="4639"/>
    <lineage>
        <taxon>Eukaryota</taxon>
        <taxon>Viridiplantae</taxon>
        <taxon>Streptophyta</taxon>
        <taxon>Embryophyta</taxon>
        <taxon>Tracheophyta</taxon>
        <taxon>Spermatophyta</taxon>
        <taxon>Magnoliopsida</taxon>
        <taxon>Liliopsida</taxon>
        <taxon>Zingiberales</taxon>
        <taxon>Musaceae</taxon>
        <taxon>Ensete</taxon>
    </lineage>
</organism>
<gene>
    <name evidence="2" type="ORF">B296_00048604</name>
</gene>
<feature type="region of interest" description="Disordered" evidence="1">
    <location>
        <begin position="1"/>
        <end position="37"/>
    </location>
</feature>
<dbReference type="EMBL" id="AMZH03034301">
    <property type="protein sequence ID" value="RRT32021.1"/>
    <property type="molecule type" value="Genomic_DNA"/>
</dbReference>